<evidence type="ECO:0000256" key="8">
    <source>
        <dbReference type="ARBA" id="ARBA00023136"/>
    </source>
</evidence>
<keyword evidence="3" id="KW-0808">Transferase</keyword>
<dbReference type="Pfam" id="PF14360">
    <property type="entry name" value="PAP2_C"/>
    <property type="match status" value="1"/>
</dbReference>
<protein>
    <submittedName>
        <fullName evidence="12">SAMD8-like protein</fullName>
    </submittedName>
</protein>
<gene>
    <name evidence="11" type="ORF">MAR_029662</name>
    <name evidence="12" type="ORF">MAR_029704</name>
</gene>
<evidence type="ECO:0000256" key="2">
    <source>
        <dbReference type="ARBA" id="ARBA00005441"/>
    </source>
</evidence>
<dbReference type="Gene3D" id="1.10.150.50">
    <property type="entry name" value="Transcription Factor, Ets-1"/>
    <property type="match status" value="1"/>
</dbReference>
<keyword evidence="4 9" id="KW-0812">Transmembrane</keyword>
<keyword evidence="5" id="KW-0746">Sphingolipid metabolism</keyword>
<dbReference type="SUPFAM" id="SSF47769">
    <property type="entry name" value="SAM/Pointed domain"/>
    <property type="match status" value="1"/>
</dbReference>
<keyword evidence="6 9" id="KW-1133">Transmembrane helix</keyword>
<dbReference type="InterPro" id="IPR013761">
    <property type="entry name" value="SAM/pointed_sf"/>
</dbReference>
<organism evidence="12 13">
    <name type="scientific">Mya arenaria</name>
    <name type="common">Soft-shell clam</name>
    <dbReference type="NCBI Taxonomy" id="6604"/>
    <lineage>
        <taxon>Eukaryota</taxon>
        <taxon>Metazoa</taxon>
        <taxon>Spiralia</taxon>
        <taxon>Lophotrochozoa</taxon>
        <taxon>Mollusca</taxon>
        <taxon>Bivalvia</taxon>
        <taxon>Autobranchia</taxon>
        <taxon>Heteroconchia</taxon>
        <taxon>Euheterodonta</taxon>
        <taxon>Imparidentia</taxon>
        <taxon>Neoheterodontei</taxon>
        <taxon>Myida</taxon>
        <taxon>Myoidea</taxon>
        <taxon>Myidae</taxon>
        <taxon>Mya</taxon>
    </lineage>
</organism>
<dbReference type="InterPro" id="IPR001660">
    <property type="entry name" value="SAM"/>
</dbReference>
<dbReference type="CDD" id="cd09515">
    <property type="entry name" value="SAM_SGMS1-like"/>
    <property type="match status" value="1"/>
</dbReference>
<dbReference type="PROSITE" id="PS50105">
    <property type="entry name" value="SAM_DOMAIN"/>
    <property type="match status" value="1"/>
</dbReference>
<sequence>MADGDHDVASWSKEQVASWLEKKGLGDYAEVFQRHKIDGSVLLMMKESDLRQPPLEINILGDMKKLVNYIGELQHRAQSDNHVCHLHNTVDRTSLSTCSTPRHNLYRVSANENVSDDDTDELIEEEVERIVNRSGRYAQNVEPEIFKTVLSFVYMFFVFLLTSFIMTVVHDRVPDPKKYPPLPDLFLDNMPYVPWAFQVCEMIGVTMFCIWALLLFFHKYRFTLMRRMFSMLGTIFLLRCVSMLITSLSVPGIHLQCDQKFETWYAKLTRTYEIWSGMGMTIHGVNSCGDYMFNTPRRMLQLHTFTWVCNLFAIFFLLAAHEHYSIDVFIAFYITSRLFLYYHTLANNRSLMARDKQRRKAWFPLFSYFESKCDGIVPNVYEWPFPYPKSLVNYFEKKQKKH</sequence>
<dbReference type="Pfam" id="PF00536">
    <property type="entry name" value="SAM_1"/>
    <property type="match status" value="1"/>
</dbReference>
<dbReference type="PANTHER" id="PTHR21290:SF25">
    <property type="entry name" value="SPHINGOMYELIN SYNTHASE-RELATED PROTEIN 1"/>
    <property type="match status" value="1"/>
</dbReference>
<evidence type="ECO:0000313" key="11">
    <source>
        <dbReference type="EMBL" id="WAQ96972.1"/>
    </source>
</evidence>
<dbReference type="InterPro" id="IPR025749">
    <property type="entry name" value="Sphingomyelin_synth-like_dom"/>
</dbReference>
<evidence type="ECO:0000256" key="7">
    <source>
        <dbReference type="ARBA" id="ARBA00023098"/>
    </source>
</evidence>
<comment type="similarity">
    <text evidence="2">Belongs to the sphingomyelin synthase family.</text>
</comment>
<keyword evidence="8 9" id="KW-0472">Membrane</keyword>
<feature type="transmembrane region" description="Helical" evidence="9">
    <location>
        <begin position="324"/>
        <end position="342"/>
    </location>
</feature>
<feature type="domain" description="SAM" evidence="10">
    <location>
        <begin position="11"/>
        <end position="76"/>
    </location>
</feature>
<evidence type="ECO:0000256" key="3">
    <source>
        <dbReference type="ARBA" id="ARBA00022679"/>
    </source>
</evidence>
<name>A0ABY7DI71_MYAAR</name>
<evidence type="ECO:0000256" key="4">
    <source>
        <dbReference type="ARBA" id="ARBA00022692"/>
    </source>
</evidence>
<keyword evidence="13" id="KW-1185">Reference proteome</keyword>
<feature type="transmembrane region" description="Helical" evidence="9">
    <location>
        <begin position="229"/>
        <end position="254"/>
    </location>
</feature>
<feature type="transmembrane region" description="Helical" evidence="9">
    <location>
        <begin position="195"/>
        <end position="217"/>
    </location>
</feature>
<dbReference type="EMBL" id="CP111013">
    <property type="protein sequence ID" value="WAQ97014.1"/>
    <property type="molecule type" value="Genomic_DNA"/>
</dbReference>
<evidence type="ECO:0000256" key="5">
    <source>
        <dbReference type="ARBA" id="ARBA00022919"/>
    </source>
</evidence>
<evidence type="ECO:0000313" key="12">
    <source>
        <dbReference type="EMBL" id="WAQ97014.1"/>
    </source>
</evidence>
<feature type="transmembrane region" description="Helical" evidence="9">
    <location>
        <begin position="274"/>
        <end position="293"/>
    </location>
</feature>
<evidence type="ECO:0000256" key="9">
    <source>
        <dbReference type="SAM" id="Phobius"/>
    </source>
</evidence>
<dbReference type="Proteomes" id="UP001164746">
    <property type="component" value="Chromosome 2"/>
</dbReference>
<evidence type="ECO:0000259" key="10">
    <source>
        <dbReference type="PROSITE" id="PS50105"/>
    </source>
</evidence>
<evidence type="ECO:0000313" key="13">
    <source>
        <dbReference type="Proteomes" id="UP001164746"/>
    </source>
</evidence>
<dbReference type="EMBL" id="CP111013">
    <property type="protein sequence ID" value="WAQ96972.1"/>
    <property type="molecule type" value="Genomic_DNA"/>
</dbReference>
<dbReference type="InterPro" id="IPR045221">
    <property type="entry name" value="Sphingomyelin_synth-like"/>
</dbReference>
<feature type="transmembrane region" description="Helical" evidence="9">
    <location>
        <begin position="149"/>
        <end position="169"/>
    </location>
</feature>
<evidence type="ECO:0000256" key="6">
    <source>
        <dbReference type="ARBA" id="ARBA00022989"/>
    </source>
</evidence>
<proteinExistence type="inferred from homology"/>
<feature type="transmembrane region" description="Helical" evidence="9">
    <location>
        <begin position="300"/>
        <end position="318"/>
    </location>
</feature>
<dbReference type="SMART" id="SM00454">
    <property type="entry name" value="SAM"/>
    <property type="match status" value="1"/>
</dbReference>
<keyword evidence="7" id="KW-0443">Lipid metabolism</keyword>
<dbReference type="PANTHER" id="PTHR21290">
    <property type="entry name" value="SPHINGOMYELIN SYNTHETASE"/>
    <property type="match status" value="1"/>
</dbReference>
<reference evidence="12" key="1">
    <citation type="submission" date="2022-11" db="EMBL/GenBank/DDBJ databases">
        <title>Centuries of genome instability and evolution in soft-shell clam transmissible cancer (bioRxiv).</title>
        <authorList>
            <person name="Hart S.F.M."/>
            <person name="Yonemitsu M.A."/>
            <person name="Giersch R.M."/>
            <person name="Beal B.F."/>
            <person name="Arriagada G."/>
            <person name="Davis B.W."/>
            <person name="Ostrander E.A."/>
            <person name="Goff S.P."/>
            <person name="Metzger M.J."/>
        </authorList>
    </citation>
    <scope>NUCLEOTIDE SEQUENCE</scope>
    <source>
        <strain evidence="12">MELC-2E11</strain>
        <tissue evidence="12">Siphon/mantle</tissue>
    </source>
</reference>
<comment type="subcellular location">
    <subcellularLocation>
        <location evidence="1">Membrane</location>
        <topology evidence="1">Multi-pass membrane protein</topology>
    </subcellularLocation>
</comment>
<evidence type="ECO:0000256" key="1">
    <source>
        <dbReference type="ARBA" id="ARBA00004141"/>
    </source>
</evidence>
<accession>A0ABY7DI71</accession>